<evidence type="ECO:0000313" key="7">
    <source>
        <dbReference type="Proteomes" id="UP000256845"/>
    </source>
</evidence>
<feature type="transmembrane region" description="Helical" evidence="5">
    <location>
        <begin position="196"/>
        <end position="217"/>
    </location>
</feature>
<dbReference type="PANTHER" id="PTHR23521">
    <property type="entry name" value="TRANSPORTER MFS SUPERFAMILY"/>
    <property type="match status" value="1"/>
</dbReference>
<evidence type="ECO:0000256" key="1">
    <source>
        <dbReference type="ARBA" id="ARBA00022692"/>
    </source>
</evidence>
<name>A0A3D9HVQ9_9PROT</name>
<dbReference type="GO" id="GO:0005886">
    <property type="term" value="C:plasma membrane"/>
    <property type="evidence" value="ECO:0007669"/>
    <property type="project" value="TreeGrafter"/>
</dbReference>
<dbReference type="EMBL" id="QRDW01000001">
    <property type="protein sequence ID" value="RED53495.1"/>
    <property type="molecule type" value="Genomic_DNA"/>
</dbReference>
<dbReference type="InterPro" id="IPR036259">
    <property type="entry name" value="MFS_trans_sf"/>
</dbReference>
<feature type="transmembrane region" description="Helical" evidence="5">
    <location>
        <begin position="98"/>
        <end position="119"/>
    </location>
</feature>
<dbReference type="InterPro" id="IPR011701">
    <property type="entry name" value="MFS"/>
</dbReference>
<organism evidence="6 7">
    <name type="scientific">Aestuariispira insulae</name>
    <dbReference type="NCBI Taxonomy" id="1461337"/>
    <lineage>
        <taxon>Bacteria</taxon>
        <taxon>Pseudomonadati</taxon>
        <taxon>Pseudomonadota</taxon>
        <taxon>Alphaproteobacteria</taxon>
        <taxon>Rhodospirillales</taxon>
        <taxon>Kiloniellaceae</taxon>
        <taxon>Aestuariispira</taxon>
    </lineage>
</organism>
<dbReference type="InterPro" id="IPR047200">
    <property type="entry name" value="MFS_YcaD-like"/>
</dbReference>
<feature type="transmembrane region" description="Helical" evidence="5">
    <location>
        <begin position="288"/>
        <end position="310"/>
    </location>
</feature>
<feature type="transmembrane region" description="Helical" evidence="5">
    <location>
        <begin position="350"/>
        <end position="373"/>
    </location>
</feature>
<dbReference type="SUPFAM" id="SSF103473">
    <property type="entry name" value="MFS general substrate transporter"/>
    <property type="match status" value="1"/>
</dbReference>
<dbReference type="Pfam" id="PF07690">
    <property type="entry name" value="MFS_1"/>
    <property type="match status" value="1"/>
</dbReference>
<dbReference type="Gene3D" id="1.20.1250.20">
    <property type="entry name" value="MFS general substrate transporter like domains"/>
    <property type="match status" value="2"/>
</dbReference>
<reference evidence="6 7" key="1">
    <citation type="submission" date="2018-07" db="EMBL/GenBank/DDBJ databases">
        <title>Genomic Encyclopedia of Type Strains, Phase III (KMG-III): the genomes of soil and plant-associated and newly described type strains.</title>
        <authorList>
            <person name="Whitman W."/>
        </authorList>
    </citation>
    <scope>NUCLEOTIDE SEQUENCE [LARGE SCALE GENOMIC DNA]</scope>
    <source>
        <strain evidence="6 7">CECT 8488</strain>
    </source>
</reference>
<feature type="transmembrane region" description="Helical" evidence="5">
    <location>
        <begin position="71"/>
        <end position="92"/>
    </location>
</feature>
<feature type="transmembrane region" description="Helical" evidence="5">
    <location>
        <begin position="43"/>
        <end position="64"/>
    </location>
</feature>
<evidence type="ECO:0000256" key="2">
    <source>
        <dbReference type="ARBA" id="ARBA00022989"/>
    </source>
</evidence>
<dbReference type="GO" id="GO:0022857">
    <property type="term" value="F:transmembrane transporter activity"/>
    <property type="evidence" value="ECO:0007669"/>
    <property type="project" value="InterPro"/>
</dbReference>
<keyword evidence="1 5" id="KW-0812">Transmembrane</keyword>
<feature type="transmembrane region" description="Helical" evidence="5">
    <location>
        <begin position="157"/>
        <end position="175"/>
    </location>
</feature>
<proteinExistence type="predicted"/>
<feature type="transmembrane region" description="Helical" evidence="5">
    <location>
        <begin position="131"/>
        <end position="151"/>
    </location>
</feature>
<dbReference type="OrthoDB" id="9810614at2"/>
<keyword evidence="2 5" id="KW-1133">Transmembrane helix</keyword>
<keyword evidence="7" id="KW-1185">Reference proteome</keyword>
<evidence type="ECO:0000256" key="3">
    <source>
        <dbReference type="ARBA" id="ARBA00023136"/>
    </source>
</evidence>
<evidence type="ECO:0000313" key="6">
    <source>
        <dbReference type="EMBL" id="RED53495.1"/>
    </source>
</evidence>
<gene>
    <name evidence="6" type="ORF">DFP90_101285</name>
</gene>
<feature type="transmembrane region" description="Helical" evidence="5">
    <location>
        <begin position="7"/>
        <end position="31"/>
    </location>
</feature>
<comment type="caution">
    <text evidence="6">The sequence shown here is derived from an EMBL/GenBank/DDBJ whole genome shotgun (WGS) entry which is preliminary data.</text>
</comment>
<feature type="transmembrane region" description="Helical" evidence="5">
    <location>
        <begin position="223"/>
        <end position="242"/>
    </location>
</feature>
<dbReference type="PANTHER" id="PTHR23521:SF3">
    <property type="entry name" value="MFS TRANSPORTER"/>
    <property type="match status" value="1"/>
</dbReference>
<dbReference type="PROSITE" id="PS51257">
    <property type="entry name" value="PROKAR_LIPOPROTEIN"/>
    <property type="match status" value="1"/>
</dbReference>
<sequence length="425" mass="44852">MLRAYQAVLTIILSAAIVACGNGMMGTYVPIRLKEGGYGPEQVMIAVICFAAGMLASCLLSGYLIRRVGHIRAFAAFASISGLVMLAMSWQISLEGWAGLRFVHGFTSNAIFMIVQSWLNERTESRFRGQIMAFFYVMYTLSYGGGALILTGVDVTTTGPLMIGCALYLAAIVPMSTTRVEAPSLPSRISIDLVKVYRLSPVGLVGAFVSGAVGMGLQGSGAVYAGLLGLAPAAISLLMFSTQAGNLVIQWPLGFLSDRLDRRYVLVGTGLAVSALTIFISGLSGETFLILAIAFAALGGCSESIYSISAAHANDWADEDDYVTLSSTILIVWSVGALSGPIAITPLLGWLGPVGLPLYCGVVAAAFALFALWRLTARAQPPEADQEQFQALAPAPASTDLAWNEEETPEPVIESEPAIESADKP</sequence>
<dbReference type="Proteomes" id="UP000256845">
    <property type="component" value="Unassembled WGS sequence"/>
</dbReference>
<feature type="region of interest" description="Disordered" evidence="4">
    <location>
        <begin position="397"/>
        <end position="425"/>
    </location>
</feature>
<feature type="transmembrane region" description="Helical" evidence="5">
    <location>
        <begin position="263"/>
        <end position="282"/>
    </location>
</feature>
<keyword evidence="3 5" id="KW-0472">Membrane</keyword>
<dbReference type="AlphaFoldDB" id="A0A3D9HVQ9"/>
<evidence type="ECO:0000256" key="5">
    <source>
        <dbReference type="SAM" id="Phobius"/>
    </source>
</evidence>
<evidence type="ECO:0000256" key="4">
    <source>
        <dbReference type="SAM" id="MobiDB-lite"/>
    </source>
</evidence>
<protein>
    <submittedName>
        <fullName evidence="6">Putative MFS family arabinose efflux permease</fullName>
    </submittedName>
</protein>
<feature type="transmembrane region" description="Helical" evidence="5">
    <location>
        <begin position="322"/>
        <end position="344"/>
    </location>
</feature>
<dbReference type="CDD" id="cd17477">
    <property type="entry name" value="MFS_YcaD_like"/>
    <property type="match status" value="1"/>
</dbReference>
<dbReference type="RefSeq" id="WP_115934628.1">
    <property type="nucleotide sequence ID" value="NZ_QRDW01000001.1"/>
</dbReference>
<accession>A0A3D9HVQ9</accession>